<gene>
    <name evidence="1" type="ORF">METZ01_LOCUS261184</name>
</gene>
<evidence type="ECO:0000313" key="1">
    <source>
        <dbReference type="EMBL" id="SVC08330.1"/>
    </source>
</evidence>
<name>A0A382J8D5_9ZZZZ</name>
<feature type="non-terminal residue" evidence="1">
    <location>
        <position position="1"/>
    </location>
</feature>
<organism evidence="1">
    <name type="scientific">marine metagenome</name>
    <dbReference type="NCBI Taxonomy" id="408172"/>
    <lineage>
        <taxon>unclassified sequences</taxon>
        <taxon>metagenomes</taxon>
        <taxon>ecological metagenomes</taxon>
    </lineage>
</organism>
<feature type="non-terminal residue" evidence="1">
    <location>
        <position position="39"/>
    </location>
</feature>
<proteinExistence type="predicted"/>
<sequence>TAWRFCVARQPPGSLGKYSGSAVVWRVWLRRLPNGRVRH</sequence>
<dbReference type="EMBL" id="UINC01072581">
    <property type="protein sequence ID" value="SVC08330.1"/>
    <property type="molecule type" value="Genomic_DNA"/>
</dbReference>
<reference evidence="1" key="1">
    <citation type="submission" date="2018-05" db="EMBL/GenBank/DDBJ databases">
        <authorList>
            <person name="Lanie J.A."/>
            <person name="Ng W.-L."/>
            <person name="Kazmierczak K.M."/>
            <person name="Andrzejewski T.M."/>
            <person name="Davidsen T.M."/>
            <person name="Wayne K.J."/>
            <person name="Tettelin H."/>
            <person name="Glass J.I."/>
            <person name="Rusch D."/>
            <person name="Podicherti R."/>
            <person name="Tsui H.-C.T."/>
            <person name="Winkler M.E."/>
        </authorList>
    </citation>
    <scope>NUCLEOTIDE SEQUENCE</scope>
</reference>
<accession>A0A382J8D5</accession>
<protein>
    <submittedName>
        <fullName evidence="1">Uncharacterized protein</fullName>
    </submittedName>
</protein>
<dbReference type="AlphaFoldDB" id="A0A382J8D5"/>